<organism evidence="1 2">
    <name type="scientific">Allacma fusca</name>
    <dbReference type="NCBI Taxonomy" id="39272"/>
    <lineage>
        <taxon>Eukaryota</taxon>
        <taxon>Metazoa</taxon>
        <taxon>Ecdysozoa</taxon>
        <taxon>Arthropoda</taxon>
        <taxon>Hexapoda</taxon>
        <taxon>Collembola</taxon>
        <taxon>Symphypleona</taxon>
        <taxon>Sminthuridae</taxon>
        <taxon>Allacma</taxon>
    </lineage>
</organism>
<accession>A0A8J2LJY9</accession>
<name>A0A8J2LJY9_9HEXA</name>
<comment type="caution">
    <text evidence="1">The sequence shown here is derived from an EMBL/GenBank/DDBJ whole genome shotgun (WGS) entry which is preliminary data.</text>
</comment>
<dbReference type="AlphaFoldDB" id="A0A8J2LJY9"/>
<sequence length="69" mass="7276">MVVISSGTEIGLVGRGYPDPGGRLVGSISSSCVFLTQFTRILPGPRDCIQQQARAVLNLRRQDGSGTVS</sequence>
<reference evidence="1" key="1">
    <citation type="submission" date="2021-06" db="EMBL/GenBank/DDBJ databases">
        <authorList>
            <person name="Hodson N. C."/>
            <person name="Mongue J. A."/>
            <person name="Jaron S. K."/>
        </authorList>
    </citation>
    <scope>NUCLEOTIDE SEQUENCE</scope>
</reference>
<keyword evidence="2" id="KW-1185">Reference proteome</keyword>
<dbReference type="EMBL" id="CAJVCH010571222">
    <property type="protein sequence ID" value="CAG7836958.1"/>
    <property type="molecule type" value="Genomic_DNA"/>
</dbReference>
<dbReference type="Proteomes" id="UP000708208">
    <property type="component" value="Unassembled WGS sequence"/>
</dbReference>
<proteinExistence type="predicted"/>
<evidence type="ECO:0000313" key="1">
    <source>
        <dbReference type="EMBL" id="CAG7836958.1"/>
    </source>
</evidence>
<gene>
    <name evidence="1" type="ORF">AFUS01_LOCUS46144</name>
</gene>
<evidence type="ECO:0000313" key="2">
    <source>
        <dbReference type="Proteomes" id="UP000708208"/>
    </source>
</evidence>
<protein>
    <submittedName>
        <fullName evidence="1">Uncharacterized protein</fullName>
    </submittedName>
</protein>